<name>A0ABM7GZQ0_CUTAC</name>
<organism evidence="2 3">
    <name type="scientific">Cutibacterium acnes subsp. acnes</name>
    <dbReference type="NCBI Taxonomy" id="1734925"/>
    <lineage>
        <taxon>Bacteria</taxon>
        <taxon>Bacillati</taxon>
        <taxon>Actinomycetota</taxon>
        <taxon>Actinomycetes</taxon>
        <taxon>Propionibacteriales</taxon>
        <taxon>Propionibacteriaceae</taxon>
        <taxon>Cutibacterium</taxon>
    </lineage>
</organism>
<reference evidence="2 3" key="1">
    <citation type="submission" date="2019-06" db="EMBL/GenBank/DDBJ databases">
        <title>Complete genome sequence of Cutibacterium acnes subsp. acnes NBRC 107605.</title>
        <authorList>
            <person name="Miura T."/>
            <person name="Furukawa M."/>
            <person name="Shimamura M."/>
            <person name="Ohyama Y."/>
            <person name="Yamazoe A."/>
            <person name="Kawasaki H."/>
        </authorList>
    </citation>
    <scope>NUCLEOTIDE SEQUENCE [LARGE SCALE GENOMIC DNA]</scope>
    <source>
        <strain evidence="2 3">NBRC 107605</strain>
    </source>
</reference>
<feature type="region of interest" description="Disordered" evidence="1">
    <location>
        <begin position="1"/>
        <end position="86"/>
    </location>
</feature>
<feature type="compositionally biased region" description="Basic and acidic residues" evidence="1">
    <location>
        <begin position="47"/>
        <end position="66"/>
    </location>
</feature>
<evidence type="ECO:0000313" key="3">
    <source>
        <dbReference type="Proteomes" id="UP000318594"/>
    </source>
</evidence>
<feature type="compositionally biased region" description="Polar residues" evidence="1">
    <location>
        <begin position="1"/>
        <end position="10"/>
    </location>
</feature>
<gene>
    <name evidence="2" type="ORF">CacPP4_14430</name>
</gene>
<sequence length="86" mass="9449">MQRQVTQQASRAIDPNDEDAAGHRVKSSSVADLASTHEAPHPPNHLVRRDAGRFVNDEDARLESIHRSQYPDSGGLQQAGLPKVTR</sequence>
<keyword evidence="3" id="KW-1185">Reference proteome</keyword>
<accession>A0ABM7GZQ0</accession>
<dbReference type="Proteomes" id="UP000318594">
    <property type="component" value="Chromosome"/>
</dbReference>
<evidence type="ECO:0000256" key="1">
    <source>
        <dbReference type="SAM" id="MobiDB-lite"/>
    </source>
</evidence>
<evidence type="ECO:0000313" key="2">
    <source>
        <dbReference type="EMBL" id="BBK84828.1"/>
    </source>
</evidence>
<dbReference type="EMBL" id="AP019723">
    <property type="protein sequence ID" value="BBK84828.1"/>
    <property type="molecule type" value="Genomic_DNA"/>
</dbReference>
<protein>
    <submittedName>
        <fullName evidence="2">Uncharacterized protein</fullName>
    </submittedName>
</protein>
<proteinExistence type="predicted"/>